<evidence type="ECO:0000313" key="5">
    <source>
        <dbReference type="Proteomes" id="UP000313359"/>
    </source>
</evidence>
<feature type="chain" id="PRO_5022908685" description="Pentacotripeptide-repeat region of PRORP domain-containing protein" evidence="3">
    <location>
        <begin position="19"/>
        <end position="998"/>
    </location>
</feature>
<dbReference type="PANTHER" id="PTHR47942">
    <property type="entry name" value="TETRATRICOPEPTIDE REPEAT (TPR)-LIKE SUPERFAMILY PROTEIN-RELATED"/>
    <property type="match status" value="1"/>
</dbReference>
<feature type="region of interest" description="Disordered" evidence="2">
    <location>
        <begin position="587"/>
        <end position="608"/>
    </location>
</feature>
<reference evidence="4" key="1">
    <citation type="journal article" date="2018" name="Genome Biol. Evol.">
        <title>Genomics and development of Lentinus tigrinus, a white-rot wood-decaying mushroom with dimorphic fruiting bodies.</title>
        <authorList>
            <person name="Wu B."/>
            <person name="Xu Z."/>
            <person name="Knudson A."/>
            <person name="Carlson A."/>
            <person name="Chen N."/>
            <person name="Kovaka S."/>
            <person name="LaButti K."/>
            <person name="Lipzen A."/>
            <person name="Pennachio C."/>
            <person name="Riley R."/>
            <person name="Schakwitz W."/>
            <person name="Umezawa K."/>
            <person name="Ohm R.A."/>
            <person name="Grigoriev I.V."/>
            <person name="Nagy L.G."/>
            <person name="Gibbons J."/>
            <person name="Hibbett D."/>
        </authorList>
    </citation>
    <scope>NUCLEOTIDE SEQUENCE [LARGE SCALE GENOMIC DNA]</scope>
    <source>
        <strain evidence="4">ALCF2SS1-6</strain>
    </source>
</reference>
<accession>A0A5C2SKS8</accession>
<dbReference type="InterPro" id="IPR051222">
    <property type="entry name" value="PPR/CCM1_RNA-binding"/>
</dbReference>
<keyword evidence="5" id="KW-1185">Reference proteome</keyword>
<dbReference type="PANTHER" id="PTHR47942:SF63">
    <property type="entry name" value="PENTATRICOPEPTIDE REPEAT-CONTAINING PROTEIN"/>
    <property type="match status" value="1"/>
</dbReference>
<dbReference type="OrthoDB" id="2554293at2759"/>
<organism evidence="4 5">
    <name type="scientific">Lentinus tigrinus ALCF2SS1-6</name>
    <dbReference type="NCBI Taxonomy" id="1328759"/>
    <lineage>
        <taxon>Eukaryota</taxon>
        <taxon>Fungi</taxon>
        <taxon>Dikarya</taxon>
        <taxon>Basidiomycota</taxon>
        <taxon>Agaricomycotina</taxon>
        <taxon>Agaricomycetes</taxon>
        <taxon>Polyporales</taxon>
        <taxon>Polyporaceae</taxon>
        <taxon>Lentinus</taxon>
    </lineage>
</organism>
<feature type="signal peptide" evidence="3">
    <location>
        <begin position="1"/>
        <end position="18"/>
    </location>
</feature>
<evidence type="ECO:0000313" key="4">
    <source>
        <dbReference type="EMBL" id="RPD62076.1"/>
    </source>
</evidence>
<keyword evidence="3" id="KW-0732">Signal</keyword>
<evidence type="ECO:0000256" key="2">
    <source>
        <dbReference type="SAM" id="MobiDB-lite"/>
    </source>
</evidence>
<evidence type="ECO:0000256" key="1">
    <source>
        <dbReference type="ARBA" id="ARBA00022737"/>
    </source>
</evidence>
<proteinExistence type="predicted"/>
<dbReference type="STRING" id="1328759.A0A5C2SKS8"/>
<evidence type="ECO:0000256" key="3">
    <source>
        <dbReference type="SAM" id="SignalP"/>
    </source>
</evidence>
<name>A0A5C2SKS8_9APHY</name>
<dbReference type="EMBL" id="ML122260">
    <property type="protein sequence ID" value="RPD62076.1"/>
    <property type="molecule type" value="Genomic_DNA"/>
</dbReference>
<sequence>MPCNWSTTASLLLRVVRTAQPHLFFLLTARRSSACGLPSSSVVSKRAVLSSNNPYPHTPITFARHFRSWRPHPCRVDVISQVPSRSRPQYLPPSTSHSLTRSLPVANRSEVRCFGTTPARNTNPSENPSPSLSATTAHLSDAQVSRVTAQAVRLCIRDGDFGDALYVVNSACHSVLRDPLHTQDPQEQNSTSKLEPIAFGRPVSPRLAAHAFLHGLVRKGYASKAQTYAKLMVRAGIPIHSATMEAVIASVRTSSSILPRFGPFARVIPRRGRDVLQLQPGKVKDACARAAIELLQTARTFGQRRTERMYHVLISTLLMQGEIIVATLLFALLMKDWEVSKNHASTPDGAKDWISYEHLGQASPLPAVLSHTPYPDLKAMGDILATIDKVFARMSDSTSDPAIFPYLQSLAVFAMFLDTGQLHTHRTGSLIRTMYHCPKTNARVWILRDGEMVSVKAYPYFHEVLKRLVNSLGDRPKRVPPTLSRRSYNALLSYSLRHQLSPGMARKVLNHMCVKRSPPIAPDIATYNVLLRAGTLLRQLCISEAALAALRSGSAKLSSASLNELLSQEPAPVDTVNNSQAIPSSVATSTLAASPGSSHSPSDLPPSNFTAALTRLETETFNLPQKVASPGVVPRVNTFTLTSFVTHLTSTGRSESIVPVLFDILPELFIIDHPATNGVAVRQLLNLSRQDALRRAAQHGPYVYSSLINAMAKAGEVGLAERVFILAQQAERASYVPSFGAQPWRLPVEAYTSMLQCYTRVVHGRLPKHKRSQHYLGALLLERDSAWQPKAGHYRQGYAQYVYRMQMRKRVEGLTQRQRGRRNAMLLYRSMMSGGRSLLQQMILSHTSRPMATTTRRAPTGGEPSWFVLLPDERFFNAALKLFSRPARRRSIGTHTAAEQDETLRARCPPLLRQLAIAIINNGYSIPERYHRQLVRGWKGPMTVKRPRRSHVRRPYAFPPMPADSARGVASIPTVKTRGLPMRRKMPAWMRRRRTRTK</sequence>
<dbReference type="AlphaFoldDB" id="A0A5C2SKS8"/>
<protein>
    <recommendedName>
        <fullName evidence="6">Pentacotripeptide-repeat region of PRORP domain-containing protein</fullName>
    </recommendedName>
</protein>
<feature type="compositionally biased region" description="Polar residues" evidence="2">
    <location>
        <begin position="118"/>
        <end position="137"/>
    </location>
</feature>
<feature type="region of interest" description="Disordered" evidence="2">
    <location>
        <begin position="115"/>
        <end position="137"/>
    </location>
</feature>
<dbReference type="Proteomes" id="UP000313359">
    <property type="component" value="Unassembled WGS sequence"/>
</dbReference>
<gene>
    <name evidence="4" type="ORF">L227DRAFT_523697</name>
</gene>
<evidence type="ECO:0008006" key="6">
    <source>
        <dbReference type="Google" id="ProtNLM"/>
    </source>
</evidence>
<keyword evidence="1" id="KW-0677">Repeat</keyword>